<dbReference type="AlphaFoldDB" id="A0A3G6IS08"/>
<dbReference type="SUPFAM" id="SSF56784">
    <property type="entry name" value="HAD-like"/>
    <property type="match status" value="1"/>
</dbReference>
<dbReference type="KEGG" id="cpso:CPPEL_01160"/>
<dbReference type="EMBL" id="CP033898">
    <property type="protein sequence ID" value="AZA08379.1"/>
    <property type="molecule type" value="Genomic_DNA"/>
</dbReference>
<dbReference type="SFLD" id="SFLDG01129">
    <property type="entry name" value="C1.5:_HAD__Beta-PGM__Phosphata"/>
    <property type="match status" value="1"/>
</dbReference>
<dbReference type="SFLD" id="SFLDS00003">
    <property type="entry name" value="Haloacid_Dehalogenase"/>
    <property type="match status" value="1"/>
</dbReference>
<dbReference type="Pfam" id="PF13419">
    <property type="entry name" value="HAD_2"/>
    <property type="match status" value="1"/>
</dbReference>
<reference evidence="1 2" key="1">
    <citation type="submission" date="2018-11" db="EMBL/GenBank/DDBJ databases">
        <authorList>
            <person name="Kleinhagauer T."/>
            <person name="Glaeser S.P."/>
            <person name="Spergser J."/>
            <person name="Ruckert C."/>
            <person name="Kaempfer P."/>
            <person name="Busse H.-J."/>
        </authorList>
    </citation>
    <scope>NUCLEOTIDE SEQUENCE [LARGE SCALE GENOMIC DNA]</scope>
    <source>
        <strain evidence="1 2">812CH</strain>
    </source>
</reference>
<evidence type="ECO:0000313" key="2">
    <source>
        <dbReference type="Proteomes" id="UP000271426"/>
    </source>
</evidence>
<dbReference type="NCBIfam" id="TIGR01509">
    <property type="entry name" value="HAD-SF-IA-v3"/>
    <property type="match status" value="1"/>
</dbReference>
<dbReference type="EC" id="3.1.3.68" evidence="1"/>
<evidence type="ECO:0000313" key="1">
    <source>
        <dbReference type="EMBL" id="AZA08379.1"/>
    </source>
</evidence>
<dbReference type="InterPro" id="IPR006439">
    <property type="entry name" value="HAD-SF_hydro_IA"/>
</dbReference>
<sequence length="206" mass="22183">MNTFSNYSAVIFDFKGTLANDEHIVKKAYSTALSDLGVEPIAEGEFPRGRNDKDIAAKLGEPRGVDPQLLIAGFVENYRALSNQTLLAGAKELLRTLHEHGIKLALASGTVRELVEPILQRNNVLDLFDAIITSEDTAMGKPDPQGFLLAAQELQVPPNKTLVIEDSKAGVLAAQAAGMDVISVEDLPGVPYASLVELHQEAKQLP</sequence>
<dbReference type="PRINTS" id="PR00413">
    <property type="entry name" value="HADHALOGNASE"/>
</dbReference>
<dbReference type="SFLD" id="SFLDG01135">
    <property type="entry name" value="C1.5.6:_HAD__Beta-PGM__Phospha"/>
    <property type="match status" value="1"/>
</dbReference>
<dbReference type="NCBIfam" id="TIGR01549">
    <property type="entry name" value="HAD-SF-IA-v1"/>
    <property type="match status" value="1"/>
</dbReference>
<keyword evidence="2" id="KW-1185">Reference proteome</keyword>
<dbReference type="Gene3D" id="3.40.50.1000">
    <property type="entry name" value="HAD superfamily/HAD-like"/>
    <property type="match status" value="1"/>
</dbReference>
<dbReference type="InterPro" id="IPR051806">
    <property type="entry name" value="HAD-like_SPP"/>
</dbReference>
<dbReference type="RefSeq" id="WP_123959360.1">
    <property type="nucleotide sequence ID" value="NZ_CP033898.1"/>
</dbReference>
<accession>A0A3G6IS08</accession>
<dbReference type="Proteomes" id="UP000271426">
    <property type="component" value="Chromosome"/>
</dbReference>
<dbReference type="GO" id="GO:0003850">
    <property type="term" value="F:2-deoxyglucose-6-phosphatase activity"/>
    <property type="evidence" value="ECO:0007669"/>
    <property type="project" value="UniProtKB-EC"/>
</dbReference>
<organism evidence="1 2">
    <name type="scientific">Corynebacterium pseudopelargi</name>
    <dbReference type="NCBI Taxonomy" id="2080757"/>
    <lineage>
        <taxon>Bacteria</taxon>
        <taxon>Bacillati</taxon>
        <taxon>Actinomycetota</taxon>
        <taxon>Actinomycetes</taxon>
        <taxon>Mycobacteriales</taxon>
        <taxon>Corynebacteriaceae</taxon>
        <taxon>Corynebacterium</taxon>
    </lineage>
</organism>
<gene>
    <name evidence="1" type="primary">yniC</name>
    <name evidence="1" type="ORF">CPPEL_01160</name>
</gene>
<dbReference type="InterPro" id="IPR023214">
    <property type="entry name" value="HAD_sf"/>
</dbReference>
<dbReference type="InterPro" id="IPR041492">
    <property type="entry name" value="HAD_2"/>
</dbReference>
<dbReference type="OrthoDB" id="9800058at2"/>
<proteinExistence type="predicted"/>
<name>A0A3G6IS08_9CORY</name>
<dbReference type="InterPro" id="IPR036412">
    <property type="entry name" value="HAD-like_sf"/>
</dbReference>
<protein>
    <submittedName>
        <fullName evidence="1">2-deoxyglucose-6-phosphate phosphatase</fullName>
        <ecNumber evidence="1">3.1.3.68</ecNumber>
    </submittedName>
</protein>
<dbReference type="InterPro" id="IPR023198">
    <property type="entry name" value="PGP-like_dom2"/>
</dbReference>
<dbReference type="Gene3D" id="1.10.150.240">
    <property type="entry name" value="Putative phosphatase, domain 2"/>
    <property type="match status" value="1"/>
</dbReference>
<dbReference type="PANTHER" id="PTHR43481">
    <property type="entry name" value="FRUCTOSE-1-PHOSPHATE PHOSPHATASE"/>
    <property type="match status" value="1"/>
</dbReference>
<dbReference type="PANTHER" id="PTHR43481:SF4">
    <property type="entry name" value="GLYCEROL-1-PHOSPHATE PHOSPHOHYDROLASE 1-RELATED"/>
    <property type="match status" value="1"/>
</dbReference>
<keyword evidence="1" id="KW-0378">Hydrolase</keyword>